<keyword evidence="7" id="KW-1185">Reference proteome</keyword>
<evidence type="ECO:0000256" key="5">
    <source>
        <dbReference type="SAM" id="Phobius"/>
    </source>
</evidence>
<dbReference type="Proteomes" id="UP001648503">
    <property type="component" value="Unassembled WGS sequence"/>
</dbReference>
<gene>
    <name evidence="6" type="ORF">BASA50_009733</name>
</gene>
<dbReference type="EMBL" id="JAFCIX010000438">
    <property type="protein sequence ID" value="KAH6590031.1"/>
    <property type="molecule type" value="Genomic_DNA"/>
</dbReference>
<evidence type="ECO:0000256" key="4">
    <source>
        <dbReference type="ARBA" id="ARBA00023136"/>
    </source>
</evidence>
<comment type="subcellular location">
    <subcellularLocation>
        <location evidence="1">Membrane</location>
        <topology evidence="1">Multi-pass membrane protein</topology>
    </subcellularLocation>
</comment>
<protein>
    <recommendedName>
        <fullName evidence="8">Tetraspanin</fullName>
    </recommendedName>
</protein>
<keyword evidence="4 5" id="KW-0472">Membrane</keyword>
<keyword evidence="2 5" id="KW-0812">Transmembrane</keyword>
<evidence type="ECO:0000256" key="2">
    <source>
        <dbReference type="ARBA" id="ARBA00022692"/>
    </source>
</evidence>
<evidence type="ECO:0000256" key="3">
    <source>
        <dbReference type="ARBA" id="ARBA00022989"/>
    </source>
</evidence>
<feature type="transmembrane region" description="Helical" evidence="5">
    <location>
        <begin position="47"/>
        <end position="70"/>
    </location>
</feature>
<evidence type="ECO:0000313" key="6">
    <source>
        <dbReference type="EMBL" id="KAH6590031.1"/>
    </source>
</evidence>
<dbReference type="Pfam" id="PF00335">
    <property type="entry name" value="Tetraspanin"/>
    <property type="match status" value="1"/>
</dbReference>
<proteinExistence type="predicted"/>
<feature type="transmembrane region" description="Helical" evidence="5">
    <location>
        <begin position="77"/>
        <end position="98"/>
    </location>
</feature>
<evidence type="ECO:0008006" key="8">
    <source>
        <dbReference type="Google" id="ProtNLM"/>
    </source>
</evidence>
<feature type="transmembrane region" description="Helical" evidence="5">
    <location>
        <begin position="12"/>
        <end position="32"/>
    </location>
</feature>
<keyword evidence="3 5" id="KW-1133">Transmembrane helix</keyword>
<reference evidence="6 7" key="1">
    <citation type="submission" date="2021-02" db="EMBL/GenBank/DDBJ databases">
        <title>Variation within the Batrachochytrium salamandrivorans European outbreak.</title>
        <authorList>
            <person name="Kelly M."/>
            <person name="Pasmans F."/>
            <person name="Shea T.P."/>
            <person name="Munoz J.F."/>
            <person name="Carranza S."/>
            <person name="Cuomo C.A."/>
            <person name="Martel A."/>
        </authorList>
    </citation>
    <scope>NUCLEOTIDE SEQUENCE [LARGE SCALE GENOMIC DNA]</scope>
    <source>
        <strain evidence="6 7">AMFP18/2</strain>
    </source>
</reference>
<evidence type="ECO:0000313" key="7">
    <source>
        <dbReference type="Proteomes" id="UP001648503"/>
    </source>
</evidence>
<sequence>MQRFARVAHFMANLFIIILGVVFCAFAVNFSVNSAPNLYANVFPKDIVYAIAALGAVHLATSIFGCCTGYRQSPLSIVGYALLVTASAIAHIAIAMAAQLHGTHAGADTTSLWRNGSQQARALIEQQFQCCGWSDTTADFSDAALPDSSACNPSTAQACMPLVVSFWEDTMSSTFAVLLGTLAIPCVALIASIFFWWNAPRGKTSTVTIAYDSDDKDTHDYENIHEMRPQHSTSTCDNDALLDEDRDYQQNNPKIAMVK</sequence>
<evidence type="ECO:0000256" key="1">
    <source>
        <dbReference type="ARBA" id="ARBA00004141"/>
    </source>
</evidence>
<feature type="transmembrane region" description="Helical" evidence="5">
    <location>
        <begin position="175"/>
        <end position="197"/>
    </location>
</feature>
<name>A0ABQ8F0S1_9FUNG</name>
<organism evidence="6 7">
    <name type="scientific">Batrachochytrium salamandrivorans</name>
    <dbReference type="NCBI Taxonomy" id="1357716"/>
    <lineage>
        <taxon>Eukaryota</taxon>
        <taxon>Fungi</taxon>
        <taxon>Fungi incertae sedis</taxon>
        <taxon>Chytridiomycota</taxon>
        <taxon>Chytridiomycota incertae sedis</taxon>
        <taxon>Chytridiomycetes</taxon>
        <taxon>Rhizophydiales</taxon>
        <taxon>Rhizophydiales incertae sedis</taxon>
        <taxon>Batrachochytrium</taxon>
    </lineage>
</organism>
<accession>A0ABQ8F0S1</accession>
<comment type="caution">
    <text evidence="6">The sequence shown here is derived from an EMBL/GenBank/DDBJ whole genome shotgun (WGS) entry which is preliminary data.</text>
</comment>
<dbReference type="InterPro" id="IPR018499">
    <property type="entry name" value="Tetraspanin/Peripherin"/>
</dbReference>